<protein>
    <submittedName>
        <fullName evidence="2">Uncharacterized protein</fullName>
    </submittedName>
</protein>
<feature type="compositionally biased region" description="Basic and acidic residues" evidence="1">
    <location>
        <begin position="145"/>
        <end position="155"/>
    </location>
</feature>
<proteinExistence type="predicted"/>
<dbReference type="Proteomes" id="UP000266841">
    <property type="component" value="Unassembled WGS sequence"/>
</dbReference>
<evidence type="ECO:0000313" key="2">
    <source>
        <dbReference type="EMBL" id="EJK75625.1"/>
    </source>
</evidence>
<gene>
    <name evidence="2" type="ORF">THAOC_02647</name>
</gene>
<keyword evidence="3" id="KW-1185">Reference proteome</keyword>
<reference evidence="2 3" key="1">
    <citation type="journal article" date="2012" name="Genome Biol.">
        <title>Genome and low-iron response of an oceanic diatom adapted to chronic iron limitation.</title>
        <authorList>
            <person name="Lommer M."/>
            <person name="Specht M."/>
            <person name="Roy A.S."/>
            <person name="Kraemer L."/>
            <person name="Andreson R."/>
            <person name="Gutowska M.A."/>
            <person name="Wolf J."/>
            <person name="Bergner S.V."/>
            <person name="Schilhabel M.B."/>
            <person name="Klostermeier U.C."/>
            <person name="Beiko R.G."/>
            <person name="Rosenstiel P."/>
            <person name="Hippler M."/>
            <person name="Laroche J."/>
        </authorList>
    </citation>
    <scope>NUCLEOTIDE SEQUENCE [LARGE SCALE GENOMIC DNA]</scope>
    <source>
        <strain evidence="2 3">CCMP1005</strain>
    </source>
</reference>
<dbReference type="AlphaFoldDB" id="K0TDX8"/>
<feature type="region of interest" description="Disordered" evidence="1">
    <location>
        <begin position="129"/>
        <end position="155"/>
    </location>
</feature>
<organism evidence="2 3">
    <name type="scientific">Thalassiosira oceanica</name>
    <name type="common">Marine diatom</name>
    <dbReference type="NCBI Taxonomy" id="159749"/>
    <lineage>
        <taxon>Eukaryota</taxon>
        <taxon>Sar</taxon>
        <taxon>Stramenopiles</taxon>
        <taxon>Ochrophyta</taxon>
        <taxon>Bacillariophyta</taxon>
        <taxon>Coscinodiscophyceae</taxon>
        <taxon>Thalassiosirophycidae</taxon>
        <taxon>Thalassiosirales</taxon>
        <taxon>Thalassiosiraceae</taxon>
        <taxon>Thalassiosira</taxon>
    </lineage>
</organism>
<evidence type="ECO:0000313" key="3">
    <source>
        <dbReference type="Proteomes" id="UP000266841"/>
    </source>
</evidence>
<sequence length="155" mass="17311">MLSYWRCSRQTTVVGRLALATGSAYIGLLEGRSFNYFGASTQLGRTYRVSFADDARYRAVSMVFDTGASNGLTPFRRDFVDYVEMELKVKDVCVLSAAAVGQYLWLALRPTLSIKRAFETKFAHHQSNQSTRPVEVLEPLNNATSKEKPAATEVK</sequence>
<evidence type="ECO:0000256" key="1">
    <source>
        <dbReference type="SAM" id="MobiDB-lite"/>
    </source>
</evidence>
<comment type="caution">
    <text evidence="2">The sequence shown here is derived from an EMBL/GenBank/DDBJ whole genome shotgun (WGS) entry which is preliminary data.</text>
</comment>
<accession>K0TDX8</accession>
<name>K0TDX8_THAOC</name>
<dbReference type="EMBL" id="AGNL01002824">
    <property type="protein sequence ID" value="EJK75625.1"/>
    <property type="molecule type" value="Genomic_DNA"/>
</dbReference>